<evidence type="ECO:0000256" key="1">
    <source>
        <dbReference type="SAM" id="MobiDB-lite"/>
    </source>
</evidence>
<proteinExistence type="predicted"/>
<accession>A0ABY6TPH4</accession>
<keyword evidence="3" id="KW-1185">Reference proteome</keyword>
<name>A0ABY6TPH4_BIOOC</name>
<evidence type="ECO:0000313" key="3">
    <source>
        <dbReference type="Proteomes" id="UP000766486"/>
    </source>
</evidence>
<sequence length="347" mass="37671">MCETRVVFCRERGCYNTVGELILAPCEEATESTDSSTRIATPRQDTSSDSAYGSEQAEGVLKEEWFAEARPYLFGCGYKEFTERHRCGYRVCNDCFQQQMMASILELVENGIGSEGGEPSLLARRQHLSLVRHAGTPQHGDPGEEWQTPREVGVQDPKWPGYSAMLDDSMAKVEDPDLLANSASVAYQATSGMMDDIYDGPFVDGGHFEPAPTQLQQQALYSGQAEPYLYQDPGPSFQSAGLADTGVSAIDPQLLDWQSEPQLLEFPTQPAPAPIVAASTGDPSSCVEGARVTPSAEFLNWEANAETQASGHDPAFAPLVEEAVSGGDVGSHMWNQDVVWGASEYHS</sequence>
<reference evidence="2 3" key="1">
    <citation type="submission" date="2019-06" db="EMBL/GenBank/DDBJ databases">
        <authorList>
            <person name="Broberg M."/>
        </authorList>
    </citation>
    <scope>NUCLEOTIDE SEQUENCE [LARGE SCALE GENOMIC DNA]</scope>
</reference>
<evidence type="ECO:0000313" key="2">
    <source>
        <dbReference type="EMBL" id="VUC19863.1"/>
    </source>
</evidence>
<protein>
    <submittedName>
        <fullName evidence="2">Uncharacterized protein</fullName>
    </submittedName>
</protein>
<gene>
    <name evidence="2" type="ORF">CLO192961_LOCUS4245</name>
</gene>
<feature type="region of interest" description="Disordered" evidence="1">
    <location>
        <begin position="33"/>
        <end position="54"/>
    </location>
</feature>
<comment type="caution">
    <text evidence="2">The sequence shown here is derived from an EMBL/GenBank/DDBJ whole genome shotgun (WGS) entry which is preliminary data.</text>
</comment>
<dbReference type="Proteomes" id="UP000766486">
    <property type="component" value="Unassembled WGS sequence"/>
</dbReference>
<dbReference type="EMBL" id="CABFNS010000006">
    <property type="protein sequence ID" value="VUC19863.1"/>
    <property type="molecule type" value="Genomic_DNA"/>
</dbReference>
<organism evidence="2 3">
    <name type="scientific">Bionectria ochroleuca</name>
    <name type="common">Gliocladium roseum</name>
    <dbReference type="NCBI Taxonomy" id="29856"/>
    <lineage>
        <taxon>Eukaryota</taxon>
        <taxon>Fungi</taxon>
        <taxon>Dikarya</taxon>
        <taxon>Ascomycota</taxon>
        <taxon>Pezizomycotina</taxon>
        <taxon>Sordariomycetes</taxon>
        <taxon>Hypocreomycetidae</taxon>
        <taxon>Hypocreales</taxon>
        <taxon>Bionectriaceae</taxon>
        <taxon>Clonostachys</taxon>
    </lineage>
</organism>
<feature type="compositionally biased region" description="Polar residues" evidence="1">
    <location>
        <begin position="33"/>
        <end position="53"/>
    </location>
</feature>